<reference evidence="2 3" key="1">
    <citation type="submission" date="2019-10" db="EMBL/GenBank/DDBJ databases">
        <title>Whole-genome sequence of the extremophile Heliorestis acidaminivorans DSM 24790.</title>
        <authorList>
            <person name="Kyndt J.A."/>
            <person name="Meyer T.E."/>
        </authorList>
    </citation>
    <scope>NUCLEOTIDE SEQUENCE [LARGE SCALE GENOMIC DNA]</scope>
    <source>
        <strain evidence="2 3">DSM 24790</strain>
    </source>
</reference>
<evidence type="ECO:0000313" key="3">
    <source>
        <dbReference type="Proteomes" id="UP000468766"/>
    </source>
</evidence>
<protein>
    <recommendedName>
        <fullName evidence="1">Asparagine synthetase domain-containing protein</fullName>
    </recommendedName>
</protein>
<dbReference type="InterPro" id="IPR001962">
    <property type="entry name" value="Asn_synthase"/>
</dbReference>
<proteinExistence type="predicted"/>
<dbReference type="EMBL" id="WBXO01000002">
    <property type="protein sequence ID" value="KAB2953762.1"/>
    <property type="molecule type" value="Genomic_DNA"/>
</dbReference>
<dbReference type="AlphaFoldDB" id="A0A6I0F4K1"/>
<accession>A0A6I0F4K1</accession>
<organism evidence="2 3">
    <name type="scientific">Heliorestis acidaminivorans</name>
    <dbReference type="NCBI Taxonomy" id="553427"/>
    <lineage>
        <taxon>Bacteria</taxon>
        <taxon>Bacillati</taxon>
        <taxon>Bacillota</taxon>
        <taxon>Clostridia</taxon>
        <taxon>Eubacteriales</taxon>
        <taxon>Heliobacteriaceae</taxon>
        <taxon>Heliorestis</taxon>
    </lineage>
</organism>
<dbReference type="GO" id="GO:0006529">
    <property type="term" value="P:asparagine biosynthetic process"/>
    <property type="evidence" value="ECO:0007669"/>
    <property type="project" value="InterPro"/>
</dbReference>
<dbReference type="InterPro" id="IPR014729">
    <property type="entry name" value="Rossmann-like_a/b/a_fold"/>
</dbReference>
<dbReference type="Proteomes" id="UP000468766">
    <property type="component" value="Unassembled WGS sequence"/>
</dbReference>
<dbReference type="Pfam" id="PF00733">
    <property type="entry name" value="Asn_synthase"/>
    <property type="match status" value="1"/>
</dbReference>
<dbReference type="Gene3D" id="3.40.50.620">
    <property type="entry name" value="HUPs"/>
    <property type="match status" value="1"/>
</dbReference>
<evidence type="ECO:0000259" key="1">
    <source>
        <dbReference type="Pfam" id="PF00733"/>
    </source>
</evidence>
<sequence length="427" mass="49310">MMENVKSYLYYGYLPNSMKSHELKNFLFLNENNIKDKKYIADITDNNNEKALIQQGINALKAPYQNLPTNSTHVLPLSGGLDSRAILGCLLEAGLKDQIVTVSFGTPGALDYEIGHYVAKEMGVPHEKVDLTQIKINQGDLINVIKHGGSWTYLLDAFYNRLLVNQFGKDATYWSGYMGEALTGAHLPKEKSKTWDEAKQYFCKRNRWTRSLNVLPEGITPESFLPEKPLMNQDIISYDEQLDFAVRQHACIKKIVLPSGYNYQTPFLHPEWVSFILNVPRKYRENQWLYKEILKTAFPKLFSLPTKTNIGLPLDAPQWQRLIRRVDLRARAAARRFLPGSSLDRNPMLNYIDFDGGLRSRLDLKEIVYDNIQDLKKRGTVDWIDMDSIWERHQQRKGNYADALLVLTSLEINLKVEDEQREEDRSC</sequence>
<evidence type="ECO:0000313" key="2">
    <source>
        <dbReference type="EMBL" id="KAB2953762.1"/>
    </source>
</evidence>
<feature type="domain" description="Asparagine synthetase" evidence="1">
    <location>
        <begin position="77"/>
        <end position="146"/>
    </location>
</feature>
<gene>
    <name evidence="2" type="ORF">F9B85_03855</name>
</gene>
<dbReference type="GO" id="GO:0004066">
    <property type="term" value="F:asparagine synthase (glutamine-hydrolyzing) activity"/>
    <property type="evidence" value="ECO:0007669"/>
    <property type="project" value="InterPro"/>
</dbReference>
<dbReference type="SUPFAM" id="SSF52402">
    <property type="entry name" value="Adenine nucleotide alpha hydrolases-like"/>
    <property type="match status" value="1"/>
</dbReference>
<keyword evidence="3" id="KW-1185">Reference proteome</keyword>
<comment type="caution">
    <text evidence="2">The sequence shown here is derived from an EMBL/GenBank/DDBJ whole genome shotgun (WGS) entry which is preliminary data.</text>
</comment>
<name>A0A6I0F4K1_9FIRM</name>